<dbReference type="Proteomes" id="UP001596137">
    <property type="component" value="Unassembled WGS sequence"/>
</dbReference>
<dbReference type="SUPFAM" id="SSF48452">
    <property type="entry name" value="TPR-like"/>
    <property type="match status" value="1"/>
</dbReference>
<dbReference type="RefSeq" id="WP_380762359.1">
    <property type="nucleotide sequence ID" value="NZ_JBHSRF010000101.1"/>
</dbReference>
<evidence type="ECO:0000313" key="1">
    <source>
        <dbReference type="EMBL" id="MFC6086813.1"/>
    </source>
</evidence>
<reference evidence="2" key="1">
    <citation type="journal article" date="2019" name="Int. J. Syst. Evol. Microbiol.">
        <title>The Global Catalogue of Microorganisms (GCM) 10K type strain sequencing project: providing services to taxonomists for standard genome sequencing and annotation.</title>
        <authorList>
            <consortium name="The Broad Institute Genomics Platform"/>
            <consortium name="The Broad Institute Genome Sequencing Center for Infectious Disease"/>
            <person name="Wu L."/>
            <person name="Ma J."/>
        </authorList>
    </citation>
    <scope>NUCLEOTIDE SEQUENCE [LARGE SCALE GENOMIC DNA]</scope>
    <source>
        <strain evidence="2">JCM 30346</strain>
    </source>
</reference>
<evidence type="ECO:0000313" key="2">
    <source>
        <dbReference type="Proteomes" id="UP001596137"/>
    </source>
</evidence>
<organism evidence="1 2">
    <name type="scientific">Sphaerisporangium aureirubrum</name>
    <dbReference type="NCBI Taxonomy" id="1544736"/>
    <lineage>
        <taxon>Bacteria</taxon>
        <taxon>Bacillati</taxon>
        <taxon>Actinomycetota</taxon>
        <taxon>Actinomycetes</taxon>
        <taxon>Streptosporangiales</taxon>
        <taxon>Streptosporangiaceae</taxon>
        <taxon>Sphaerisporangium</taxon>
    </lineage>
</organism>
<name>A0ABW1NUS3_9ACTN</name>
<gene>
    <name evidence="1" type="ORF">ACFP1K_36990</name>
</gene>
<dbReference type="Gene3D" id="1.25.40.10">
    <property type="entry name" value="Tetratricopeptide repeat domain"/>
    <property type="match status" value="3"/>
</dbReference>
<accession>A0ABW1NUS3</accession>
<dbReference type="EMBL" id="JBHSRF010000101">
    <property type="protein sequence ID" value="MFC6086813.1"/>
    <property type="molecule type" value="Genomic_DNA"/>
</dbReference>
<protein>
    <recommendedName>
        <fullName evidence="3">NACHT domain-containing protein</fullName>
    </recommendedName>
</protein>
<dbReference type="InterPro" id="IPR011990">
    <property type="entry name" value="TPR-like_helical_dom_sf"/>
</dbReference>
<evidence type="ECO:0008006" key="3">
    <source>
        <dbReference type="Google" id="ProtNLM"/>
    </source>
</evidence>
<proteinExistence type="predicted"/>
<sequence length="702" mass="75589">MKSTIRNSGDASGGPNSLANTGIIQGNVYLSGMPKARSAYRDQVKQIFPWDLIGREVELAALKSFCTGDDSGCGYAWWQGEAWAGKSALLASFVLDPPPGVRIISFFITARYAGHSDRSAFLPVVIEQLAELLDQTMPALSFEAMQLGWFARLLGEAAHWCRERGERLVLVVDGLDEDRGMTVGPGAHSIAALLPTVLPEGLRVLVAGRPHPPVPSDVPVRHPLRDPGIVRLLSSSPAAQIIRDDAERELEHLLYGSGGERDLLGLLVTAGGGLSSSDLGELTGAAPSAVERQLRAVTGRTFSSRDSAWRPQEGSKVFVLAHEDLNDTAVTALGETAMAEYRKRIHAWADSFRNRGWVVGTPEYLLRGYHRLLHGCRDSRRMVAYATDRARLDRMLDVSGGDTAALAEIANCQSLIHVQDVPDLDVMLLLARTRDFLADRNTNIPVGLPAVWGVLSNPIRAEALARSITRPSLQTRALSDLARVLAENGQFDRVEAIARTVNPEHRDRVLRALASALAGNGQVDRAEAVARTINSAEDHAYVLSDLACALAENGQFDRAEAIIYTLMTHPSADLGIGTAFDLRDRARGSLACALAKNGQFDRAQAITHTIIRGKDHARASSELADALTKDGQFDRAEAIVRTIADPDVQAGALSALARGLAEIGRFDRAEAIVRTIADPDVQAGALSALARGLAEIGAVRSR</sequence>
<keyword evidence="2" id="KW-1185">Reference proteome</keyword>
<comment type="caution">
    <text evidence="1">The sequence shown here is derived from an EMBL/GenBank/DDBJ whole genome shotgun (WGS) entry which is preliminary data.</text>
</comment>